<gene>
    <name evidence="3" type="ORF">BT63DRAFT_256403</name>
</gene>
<feature type="region of interest" description="Disordered" evidence="2">
    <location>
        <begin position="266"/>
        <end position="295"/>
    </location>
</feature>
<evidence type="ECO:0000256" key="2">
    <source>
        <dbReference type="SAM" id="MobiDB-lite"/>
    </source>
</evidence>
<dbReference type="GO" id="GO:0042274">
    <property type="term" value="P:ribosomal small subunit biogenesis"/>
    <property type="evidence" value="ECO:0007669"/>
    <property type="project" value="InterPro"/>
</dbReference>
<dbReference type="GO" id="GO:0030688">
    <property type="term" value="C:preribosome, small subunit precursor"/>
    <property type="evidence" value="ECO:0007669"/>
    <property type="project" value="TreeGrafter"/>
</dbReference>
<organism evidence="3 4">
    <name type="scientific">Microthyrium microscopicum</name>
    <dbReference type="NCBI Taxonomy" id="703497"/>
    <lineage>
        <taxon>Eukaryota</taxon>
        <taxon>Fungi</taxon>
        <taxon>Dikarya</taxon>
        <taxon>Ascomycota</taxon>
        <taxon>Pezizomycotina</taxon>
        <taxon>Dothideomycetes</taxon>
        <taxon>Dothideomycetes incertae sedis</taxon>
        <taxon>Microthyriales</taxon>
        <taxon>Microthyriaceae</taxon>
        <taxon>Microthyrium</taxon>
    </lineage>
</organism>
<evidence type="ECO:0000313" key="4">
    <source>
        <dbReference type="Proteomes" id="UP000799302"/>
    </source>
</evidence>
<dbReference type="GO" id="GO:0005634">
    <property type="term" value="C:nucleus"/>
    <property type="evidence" value="ECO:0007669"/>
    <property type="project" value="TreeGrafter"/>
</dbReference>
<feature type="compositionally biased region" description="Basic and acidic residues" evidence="2">
    <location>
        <begin position="266"/>
        <end position="277"/>
    </location>
</feature>
<protein>
    <submittedName>
        <fullName evidence="3">Low temperature viability protein</fullName>
    </submittedName>
</protein>
<dbReference type="Proteomes" id="UP000799302">
    <property type="component" value="Unassembled WGS sequence"/>
</dbReference>
<dbReference type="GO" id="GO:0005829">
    <property type="term" value="C:cytosol"/>
    <property type="evidence" value="ECO:0007669"/>
    <property type="project" value="TreeGrafter"/>
</dbReference>
<dbReference type="Pfam" id="PF04180">
    <property type="entry name" value="LTV"/>
    <property type="match status" value="1"/>
</dbReference>
<dbReference type="AlphaFoldDB" id="A0A6A6UBF4"/>
<dbReference type="OrthoDB" id="5852896at2759"/>
<name>A0A6A6UBF4_9PEZI</name>
<sequence length="432" mass="48300">MPRRRAFDKKNSTTFSLVYRAQNDPLIHDPEASDMVFTEKVNPNQSKIKSRQELEQEFGDRVRQNEGEAANYGIFYDDSEYDYMQHLREVGASSDAYLVPNEPKKKGKQAVSLEDALRDMEIQADDGVSNASSRVSLAESLLPSDMLPSEFVQKTSYQAQQDVPDVIAGFQPDMDPRLREVLEALEDEAYVDDDDDVFDALQQEGEEVDLWEFERSAADGDMIQEEDEGWESDHTVKAFDPTASDSAPAEGANADWMGEFNKFKKDKEVKSKQKEKPGAVPADMQSSVLTGASSITGLRRKKRKGALTATSGYSMTSSVLRRTEELSVLDRRFDRIQEEYDQDEADESASMFSSTSHVSKVSALSKASVSSNAPSLIRADFDSIVDDFLGDYSQVGKRRMRKGKPQSSMEALDEIRRDLGPARIKEKPVALG</sequence>
<comment type="similarity">
    <text evidence="1">Belongs to the LTV1 family.</text>
</comment>
<dbReference type="EMBL" id="MU004235">
    <property type="protein sequence ID" value="KAF2669280.1"/>
    <property type="molecule type" value="Genomic_DNA"/>
</dbReference>
<accession>A0A6A6UBF4</accession>
<keyword evidence="4" id="KW-1185">Reference proteome</keyword>
<reference evidence="3" key="1">
    <citation type="journal article" date="2020" name="Stud. Mycol.">
        <title>101 Dothideomycetes genomes: a test case for predicting lifestyles and emergence of pathogens.</title>
        <authorList>
            <person name="Haridas S."/>
            <person name="Albert R."/>
            <person name="Binder M."/>
            <person name="Bloem J."/>
            <person name="Labutti K."/>
            <person name="Salamov A."/>
            <person name="Andreopoulos B."/>
            <person name="Baker S."/>
            <person name="Barry K."/>
            <person name="Bills G."/>
            <person name="Bluhm B."/>
            <person name="Cannon C."/>
            <person name="Castanera R."/>
            <person name="Culley D."/>
            <person name="Daum C."/>
            <person name="Ezra D."/>
            <person name="Gonzalez J."/>
            <person name="Henrissat B."/>
            <person name="Kuo A."/>
            <person name="Liang C."/>
            <person name="Lipzen A."/>
            <person name="Lutzoni F."/>
            <person name="Magnuson J."/>
            <person name="Mondo S."/>
            <person name="Nolan M."/>
            <person name="Ohm R."/>
            <person name="Pangilinan J."/>
            <person name="Park H.-J."/>
            <person name="Ramirez L."/>
            <person name="Alfaro M."/>
            <person name="Sun H."/>
            <person name="Tritt A."/>
            <person name="Yoshinaga Y."/>
            <person name="Zwiers L.-H."/>
            <person name="Turgeon B."/>
            <person name="Goodwin S."/>
            <person name="Spatafora J."/>
            <person name="Crous P."/>
            <person name="Grigoriev I."/>
        </authorList>
    </citation>
    <scope>NUCLEOTIDE SEQUENCE</scope>
    <source>
        <strain evidence="3">CBS 115976</strain>
    </source>
</reference>
<feature type="compositionally biased region" description="Polar residues" evidence="2">
    <location>
        <begin position="284"/>
        <end position="295"/>
    </location>
</feature>
<dbReference type="PANTHER" id="PTHR21531:SF0">
    <property type="entry name" value="PROTEIN LTV1 HOMOLOG"/>
    <property type="match status" value="1"/>
</dbReference>
<dbReference type="InterPro" id="IPR007307">
    <property type="entry name" value="Ltv1"/>
</dbReference>
<dbReference type="PANTHER" id="PTHR21531">
    <property type="entry name" value="LOW-TEMPERATURE VIABILITY PROTEIN LTV1-RELATED"/>
    <property type="match status" value="1"/>
</dbReference>
<dbReference type="GO" id="GO:0000056">
    <property type="term" value="P:ribosomal small subunit export from nucleus"/>
    <property type="evidence" value="ECO:0007669"/>
    <property type="project" value="TreeGrafter"/>
</dbReference>
<evidence type="ECO:0000313" key="3">
    <source>
        <dbReference type="EMBL" id="KAF2669280.1"/>
    </source>
</evidence>
<proteinExistence type="inferred from homology"/>
<feature type="region of interest" description="Disordered" evidence="2">
    <location>
        <begin position="396"/>
        <end position="418"/>
    </location>
</feature>
<evidence type="ECO:0000256" key="1">
    <source>
        <dbReference type="ARBA" id="ARBA00009078"/>
    </source>
</evidence>